<evidence type="ECO:0000313" key="3">
    <source>
        <dbReference type="EMBL" id="MBD1393341.1"/>
    </source>
</evidence>
<dbReference type="InterPro" id="IPR006626">
    <property type="entry name" value="PbH1"/>
</dbReference>
<feature type="signal peptide" evidence="1">
    <location>
        <begin position="1"/>
        <end position="30"/>
    </location>
</feature>
<comment type="caution">
    <text evidence="3">The sequence shown here is derived from an EMBL/GenBank/DDBJ whole genome shotgun (WGS) entry which is preliminary data.</text>
</comment>
<organism evidence="3 4">
    <name type="scientific">Mucilaginibacter glaciei</name>
    <dbReference type="NCBI Taxonomy" id="2772109"/>
    <lineage>
        <taxon>Bacteria</taxon>
        <taxon>Pseudomonadati</taxon>
        <taxon>Bacteroidota</taxon>
        <taxon>Sphingobacteriia</taxon>
        <taxon>Sphingobacteriales</taxon>
        <taxon>Sphingobacteriaceae</taxon>
        <taxon>Mucilaginibacter</taxon>
    </lineage>
</organism>
<dbReference type="SMART" id="SM00710">
    <property type="entry name" value="PbH1"/>
    <property type="match status" value="4"/>
</dbReference>
<dbReference type="Pfam" id="PF13229">
    <property type="entry name" value="Beta_helix"/>
    <property type="match status" value="1"/>
</dbReference>
<gene>
    <name evidence="3" type="ORF">IDJ76_09545</name>
</gene>
<keyword evidence="4" id="KW-1185">Reference proteome</keyword>
<sequence>MFCNLSPSFFNLFRAILLCSLTAFKIPVSAQHFGGSYTQSKPIVLSAVHNKVINLLSIRGNMADCVRLINCSNITIKNCHFYSSSQNGVNIINSKNITVTNCYFENTVSGVYAYQSSAISVIYNQFKNMLGPIPKGQMVQFNEVYGGGNRVNFNRCQNTPGIGNPEDAINMYKTNGTATSPVQIRNNQIRGGGTGASGGGIMLGDNGGSYQMARNNILVNPGQYGMAISGGTHISITANKIYARQQPFTNVGIYVWNQHSTGCAFNTVNYNQVNYTNAAGKQNSGWDKGNCGDVIEWATNVWAAPINDKLLPANIVK</sequence>
<feature type="chain" id="PRO_5037243567" evidence="1">
    <location>
        <begin position="31"/>
        <end position="317"/>
    </location>
</feature>
<evidence type="ECO:0000256" key="1">
    <source>
        <dbReference type="SAM" id="SignalP"/>
    </source>
</evidence>
<dbReference type="InterPro" id="IPR012334">
    <property type="entry name" value="Pectin_lyas_fold"/>
</dbReference>
<feature type="domain" description="Right handed beta helix" evidence="2">
    <location>
        <begin position="53"/>
        <end position="132"/>
    </location>
</feature>
<dbReference type="InterPro" id="IPR039448">
    <property type="entry name" value="Beta_helix"/>
</dbReference>
<dbReference type="Gene3D" id="2.160.20.10">
    <property type="entry name" value="Single-stranded right-handed beta-helix, Pectin lyase-like"/>
    <property type="match status" value="1"/>
</dbReference>
<keyword evidence="1" id="KW-0732">Signal</keyword>
<accession>A0A926S632</accession>
<dbReference type="SUPFAM" id="SSF51126">
    <property type="entry name" value="Pectin lyase-like"/>
    <property type="match status" value="1"/>
</dbReference>
<dbReference type="InterPro" id="IPR011050">
    <property type="entry name" value="Pectin_lyase_fold/virulence"/>
</dbReference>
<dbReference type="Proteomes" id="UP000619078">
    <property type="component" value="Unassembled WGS sequence"/>
</dbReference>
<dbReference type="EMBL" id="JACWMX010000003">
    <property type="protein sequence ID" value="MBD1393341.1"/>
    <property type="molecule type" value="Genomic_DNA"/>
</dbReference>
<reference evidence="3" key="1">
    <citation type="submission" date="2020-09" db="EMBL/GenBank/DDBJ databases">
        <title>Novel species of Mucilaginibacter isolated from a glacier on the Tibetan Plateau.</title>
        <authorList>
            <person name="Liu Q."/>
            <person name="Xin Y.-H."/>
        </authorList>
    </citation>
    <scope>NUCLEOTIDE SEQUENCE</scope>
    <source>
        <strain evidence="3">ZB1P21</strain>
    </source>
</reference>
<proteinExistence type="predicted"/>
<protein>
    <submittedName>
        <fullName evidence="3">Right-handed parallel beta-helix repeat-containing protein</fullName>
    </submittedName>
</protein>
<dbReference type="AlphaFoldDB" id="A0A926S632"/>
<name>A0A926S632_9SPHI</name>
<evidence type="ECO:0000259" key="2">
    <source>
        <dbReference type="Pfam" id="PF13229"/>
    </source>
</evidence>
<evidence type="ECO:0000313" key="4">
    <source>
        <dbReference type="Proteomes" id="UP000619078"/>
    </source>
</evidence>